<dbReference type="Pfam" id="PF01743">
    <property type="entry name" value="PolyA_pol"/>
    <property type="match status" value="1"/>
</dbReference>
<dbReference type="InterPro" id="IPR050264">
    <property type="entry name" value="Bact_CCA-adding_enz_type3_sf"/>
</dbReference>
<comment type="similarity">
    <text evidence="8">Belongs to the tRNA nucleotidyltransferase/poly(A) polymerase family.</text>
</comment>
<keyword evidence="5" id="KW-0479">Metal-binding</keyword>
<dbReference type="CDD" id="cd05398">
    <property type="entry name" value="NT_ClassII-CCAase"/>
    <property type="match status" value="1"/>
</dbReference>
<evidence type="ECO:0000256" key="1">
    <source>
        <dbReference type="ARBA" id="ARBA00001946"/>
    </source>
</evidence>
<keyword evidence="6" id="KW-0547">Nucleotide-binding</keyword>
<keyword evidence="8" id="KW-0694">RNA-binding</keyword>
<dbReference type="OrthoDB" id="9805698at2"/>
<feature type="domain" description="Poly A polymerase head" evidence="9">
    <location>
        <begin position="28"/>
        <end position="151"/>
    </location>
</feature>
<evidence type="ECO:0000256" key="6">
    <source>
        <dbReference type="ARBA" id="ARBA00022741"/>
    </source>
</evidence>
<evidence type="ECO:0000313" key="12">
    <source>
        <dbReference type="EMBL" id="PNC17599.1"/>
    </source>
</evidence>
<evidence type="ECO:0000256" key="3">
    <source>
        <dbReference type="ARBA" id="ARBA00022694"/>
    </source>
</evidence>
<reference evidence="12 13" key="1">
    <citation type="journal article" date="2017" name="BMC Genomics">
        <title>Genome sequencing of 39 Akkermansia muciniphila isolates reveals its population structure, genomic and functional diverisity, and global distribution in mammalian gut microbiotas.</title>
        <authorList>
            <person name="Guo X."/>
            <person name="Li S."/>
            <person name="Zhang J."/>
            <person name="Wu F."/>
            <person name="Li X."/>
            <person name="Wu D."/>
            <person name="Zhang M."/>
            <person name="Ou Z."/>
            <person name="Jie Z."/>
            <person name="Yan Q."/>
            <person name="Li P."/>
            <person name="Yi J."/>
            <person name="Peng Y."/>
        </authorList>
    </citation>
    <scope>NUCLEOTIDE SEQUENCE [LARGE SCALE GENOMIC DNA]</scope>
    <source>
        <strain evidence="12 13">GP24</strain>
    </source>
</reference>
<dbReference type="InterPro" id="IPR003607">
    <property type="entry name" value="HD/PDEase_dom"/>
</dbReference>
<sequence length="464" mass="52236">MARFMENLPLRKAAEAVAHVLAGAGHTVYFVGGCVRDRLLGYPVKDIDIATSARPEEVLCLFPGAWEVGAAFGVVLVRRDGFCFEVATFRRDGRYRDGRRPESVCFTDAEEDARRRDFTMNGLFEDPFSVPPGRVVDYVGGVADIRARVLRCIGEPDLRFGEDSLRLMRAVRFAVTREVQVEEETYAAVCRNAPLLARIAPERIREELDRILLSPGRKRGVEMLVETGLMKHVIPELYGMVGCTQPPQWHPEGDVYTHTLMMLDELGKDGAPVSLELALGVLLHDVGKPPCRQVDETGRIRFSGHDKAGAAMAREILRRLKYSNAVVDAVSAMVERHMRFMNVQQMKKSTLRMFMSSPRFRDELELHRLDCLSSNGLMDNWQFVRDSMDSYRDAPLVPPPLVTGRDLVNLGLSPGPDFKNWLSRLQELQLEGTLRTRKEALLLLGQIAPVEQNTLAEYLEKLAL</sequence>
<evidence type="ECO:0000313" key="13">
    <source>
        <dbReference type="Proteomes" id="UP000236000"/>
    </source>
</evidence>
<dbReference type="GO" id="GO:0016779">
    <property type="term" value="F:nucleotidyltransferase activity"/>
    <property type="evidence" value="ECO:0007669"/>
    <property type="project" value="UniProtKB-KW"/>
</dbReference>
<proteinExistence type="inferred from homology"/>
<dbReference type="InterPro" id="IPR006675">
    <property type="entry name" value="HDIG_dom"/>
</dbReference>
<dbReference type="AlphaFoldDB" id="A0A2N8HCI3"/>
<dbReference type="SUPFAM" id="SSF81891">
    <property type="entry name" value="Poly A polymerase C-terminal region-like"/>
    <property type="match status" value="1"/>
</dbReference>
<comment type="cofactor">
    <cofactor evidence="1">
        <name>Mg(2+)</name>
        <dbReference type="ChEBI" id="CHEBI:18420"/>
    </cofactor>
</comment>
<evidence type="ECO:0000256" key="8">
    <source>
        <dbReference type="RuleBase" id="RU003953"/>
    </source>
</evidence>
<accession>A0A2N8HCI3</accession>
<name>A0A2N8HCI3_9BACT</name>
<keyword evidence="3" id="KW-0819">tRNA processing</keyword>
<keyword evidence="4" id="KW-0548">Nucleotidyltransferase</keyword>
<dbReference type="Proteomes" id="UP000236000">
    <property type="component" value="Unassembled WGS sequence"/>
</dbReference>
<evidence type="ECO:0000256" key="5">
    <source>
        <dbReference type="ARBA" id="ARBA00022723"/>
    </source>
</evidence>
<dbReference type="Pfam" id="PF01966">
    <property type="entry name" value="HD"/>
    <property type="match status" value="1"/>
</dbReference>
<dbReference type="Gene3D" id="3.30.460.10">
    <property type="entry name" value="Beta Polymerase, domain 2"/>
    <property type="match status" value="1"/>
</dbReference>
<dbReference type="InterPro" id="IPR032828">
    <property type="entry name" value="PolyA_RNA-bd"/>
</dbReference>
<dbReference type="InterPro" id="IPR043519">
    <property type="entry name" value="NT_sf"/>
</dbReference>
<dbReference type="SUPFAM" id="SSF81301">
    <property type="entry name" value="Nucleotidyltransferase"/>
    <property type="match status" value="1"/>
</dbReference>
<keyword evidence="12" id="KW-0378">Hydrolase</keyword>
<dbReference type="Pfam" id="PF12627">
    <property type="entry name" value="PolyA_pol_RNAbd"/>
    <property type="match status" value="1"/>
</dbReference>
<organism evidence="12 13">
    <name type="scientific">Akkermansia muciniphila</name>
    <dbReference type="NCBI Taxonomy" id="239935"/>
    <lineage>
        <taxon>Bacteria</taxon>
        <taxon>Pseudomonadati</taxon>
        <taxon>Verrucomicrobiota</taxon>
        <taxon>Verrucomicrobiia</taxon>
        <taxon>Verrucomicrobiales</taxon>
        <taxon>Akkermansiaceae</taxon>
        <taxon>Akkermansia</taxon>
    </lineage>
</organism>
<dbReference type="EMBL" id="PJKA01000012">
    <property type="protein sequence ID" value="PNC17599.1"/>
    <property type="molecule type" value="Genomic_DNA"/>
</dbReference>
<evidence type="ECO:0000256" key="7">
    <source>
        <dbReference type="ARBA" id="ARBA00022842"/>
    </source>
</evidence>
<comment type="caution">
    <text evidence="12">The sequence shown here is derived from an EMBL/GenBank/DDBJ whole genome shotgun (WGS) entry which is preliminary data.</text>
</comment>
<dbReference type="InterPro" id="IPR006674">
    <property type="entry name" value="HD_domain"/>
</dbReference>
<evidence type="ECO:0000256" key="4">
    <source>
        <dbReference type="ARBA" id="ARBA00022695"/>
    </source>
</evidence>
<feature type="domain" description="tRNA nucleotidyltransferase/poly(A) polymerase RNA and SrmB- binding" evidence="11">
    <location>
        <begin position="180"/>
        <end position="237"/>
    </location>
</feature>
<protein>
    <submittedName>
        <fullName evidence="12">Phosphohydrolase</fullName>
    </submittedName>
</protein>
<dbReference type="GO" id="GO:0016787">
    <property type="term" value="F:hydrolase activity"/>
    <property type="evidence" value="ECO:0007669"/>
    <property type="project" value="UniProtKB-KW"/>
</dbReference>
<dbReference type="CDD" id="cd00077">
    <property type="entry name" value="HDc"/>
    <property type="match status" value="1"/>
</dbReference>
<dbReference type="GO" id="GO:0000166">
    <property type="term" value="F:nucleotide binding"/>
    <property type="evidence" value="ECO:0007669"/>
    <property type="project" value="UniProtKB-KW"/>
</dbReference>
<dbReference type="PANTHER" id="PTHR46173:SF1">
    <property type="entry name" value="CCA TRNA NUCLEOTIDYLTRANSFERASE 1, MITOCHONDRIAL"/>
    <property type="match status" value="1"/>
</dbReference>
<dbReference type="NCBIfam" id="TIGR00277">
    <property type="entry name" value="HDIG"/>
    <property type="match status" value="1"/>
</dbReference>
<keyword evidence="2 8" id="KW-0808">Transferase</keyword>
<keyword evidence="7" id="KW-0460">Magnesium</keyword>
<feature type="domain" description="HD" evidence="10">
    <location>
        <begin position="258"/>
        <end position="344"/>
    </location>
</feature>
<dbReference type="Gene3D" id="1.10.3090.10">
    <property type="entry name" value="cca-adding enzyme, domain 2"/>
    <property type="match status" value="1"/>
</dbReference>
<evidence type="ECO:0000259" key="11">
    <source>
        <dbReference type="Pfam" id="PF12627"/>
    </source>
</evidence>
<evidence type="ECO:0000259" key="9">
    <source>
        <dbReference type="Pfam" id="PF01743"/>
    </source>
</evidence>
<dbReference type="GO" id="GO:0008033">
    <property type="term" value="P:tRNA processing"/>
    <property type="evidence" value="ECO:0007669"/>
    <property type="project" value="UniProtKB-KW"/>
</dbReference>
<dbReference type="PANTHER" id="PTHR46173">
    <property type="entry name" value="CCA TRNA NUCLEOTIDYLTRANSFERASE 1, MITOCHONDRIAL"/>
    <property type="match status" value="1"/>
</dbReference>
<dbReference type="GO" id="GO:0046872">
    <property type="term" value="F:metal ion binding"/>
    <property type="evidence" value="ECO:0007669"/>
    <property type="project" value="UniProtKB-KW"/>
</dbReference>
<dbReference type="PROSITE" id="PS51257">
    <property type="entry name" value="PROKAR_LIPOPROTEIN"/>
    <property type="match status" value="1"/>
</dbReference>
<evidence type="ECO:0000256" key="2">
    <source>
        <dbReference type="ARBA" id="ARBA00022679"/>
    </source>
</evidence>
<evidence type="ECO:0000259" key="10">
    <source>
        <dbReference type="Pfam" id="PF01966"/>
    </source>
</evidence>
<dbReference type="InterPro" id="IPR002646">
    <property type="entry name" value="PolA_pol_head_dom"/>
</dbReference>
<gene>
    <name evidence="12" type="ORF">CXU22_07550</name>
</gene>
<dbReference type="GO" id="GO:0000049">
    <property type="term" value="F:tRNA binding"/>
    <property type="evidence" value="ECO:0007669"/>
    <property type="project" value="TreeGrafter"/>
</dbReference>